<dbReference type="eggNOG" id="KOG4159">
    <property type="taxonomic scope" value="Eukaryota"/>
</dbReference>
<organism evidence="15 16">
    <name type="scientific">Poecilia formosa</name>
    <name type="common">Amazon molly</name>
    <name type="synonym">Limia formosa</name>
    <dbReference type="NCBI Taxonomy" id="48698"/>
    <lineage>
        <taxon>Eukaryota</taxon>
        <taxon>Metazoa</taxon>
        <taxon>Chordata</taxon>
        <taxon>Craniata</taxon>
        <taxon>Vertebrata</taxon>
        <taxon>Euteleostomi</taxon>
        <taxon>Actinopterygii</taxon>
        <taxon>Neopterygii</taxon>
        <taxon>Teleostei</taxon>
        <taxon>Neoteleostei</taxon>
        <taxon>Acanthomorphata</taxon>
        <taxon>Ovalentaria</taxon>
        <taxon>Atherinomorphae</taxon>
        <taxon>Cyprinodontiformes</taxon>
        <taxon>Poeciliidae</taxon>
        <taxon>Poeciliinae</taxon>
        <taxon>Poecilia</taxon>
    </lineage>
</organism>
<dbReference type="CDD" id="cd22265">
    <property type="entry name" value="UDM1_RNF168"/>
    <property type="match status" value="1"/>
</dbReference>
<dbReference type="Pfam" id="PF00097">
    <property type="entry name" value="zf-C3HC4"/>
    <property type="match status" value="1"/>
</dbReference>
<evidence type="ECO:0000256" key="1">
    <source>
        <dbReference type="ARBA" id="ARBA00000900"/>
    </source>
</evidence>
<dbReference type="RefSeq" id="XP_007573728.1">
    <property type="nucleotide sequence ID" value="XM_007573666.2"/>
</dbReference>
<keyword evidence="10" id="KW-0539">Nucleus</keyword>
<keyword evidence="6" id="KW-0227">DNA damage</keyword>
<dbReference type="Ensembl" id="ENSPFOT00000006234.2">
    <property type="protein sequence ID" value="ENSPFOP00000006224.2"/>
    <property type="gene ID" value="ENSPFOG00000006302.2"/>
</dbReference>
<name>A0A087XKC1_POEFO</name>
<dbReference type="GO" id="GO:0006302">
    <property type="term" value="P:double-strand break repair"/>
    <property type="evidence" value="ECO:0007669"/>
    <property type="project" value="TreeGrafter"/>
</dbReference>
<proteinExistence type="predicted"/>
<dbReference type="EC" id="2.3.2.27" evidence="3"/>
<dbReference type="Gene3D" id="3.30.40.10">
    <property type="entry name" value="Zinc/RING finger domain, C3HC4 (zinc finger)"/>
    <property type="match status" value="1"/>
</dbReference>
<dbReference type="InterPro" id="IPR013083">
    <property type="entry name" value="Znf_RING/FYVE/PHD"/>
</dbReference>
<dbReference type="PANTHER" id="PTHR23328">
    <property type="entry name" value="RING-TYPE DOMAIN-CONTAINING PROTEIN"/>
    <property type="match status" value="1"/>
</dbReference>
<evidence type="ECO:0000256" key="13">
    <source>
        <dbReference type="SAM" id="MobiDB-lite"/>
    </source>
</evidence>
<keyword evidence="12" id="KW-0175">Coiled coil</keyword>
<evidence type="ECO:0000256" key="3">
    <source>
        <dbReference type="ARBA" id="ARBA00012483"/>
    </source>
</evidence>
<dbReference type="GO" id="GO:0035861">
    <property type="term" value="C:site of double-strand break"/>
    <property type="evidence" value="ECO:0007669"/>
    <property type="project" value="TreeGrafter"/>
</dbReference>
<dbReference type="OrthoDB" id="426657at2759"/>
<dbReference type="InterPro" id="IPR018957">
    <property type="entry name" value="Znf_C3HC4_RING-type"/>
</dbReference>
<feature type="compositionally biased region" description="Basic and acidic residues" evidence="13">
    <location>
        <begin position="315"/>
        <end position="327"/>
    </location>
</feature>
<dbReference type="InterPro" id="IPR051657">
    <property type="entry name" value="RNF168/RNF169_E3_ubiq-ligase"/>
</dbReference>
<accession>A0A087XKC1</accession>
<feature type="region of interest" description="Disordered" evidence="13">
    <location>
        <begin position="244"/>
        <end position="285"/>
    </location>
</feature>
<reference evidence="15" key="2">
    <citation type="submission" date="2025-08" db="UniProtKB">
        <authorList>
            <consortium name="Ensembl"/>
        </authorList>
    </citation>
    <scope>IDENTIFICATION</scope>
</reference>
<dbReference type="PROSITE" id="PS50089">
    <property type="entry name" value="ZF_RING_2"/>
    <property type="match status" value="1"/>
</dbReference>
<dbReference type="CTD" id="165918"/>
<dbReference type="CDD" id="cd16550">
    <property type="entry name" value="RING-HC_RNF168"/>
    <property type="match status" value="1"/>
</dbReference>
<reference evidence="15" key="3">
    <citation type="submission" date="2025-09" db="UniProtKB">
        <authorList>
            <consortium name="Ensembl"/>
        </authorList>
    </citation>
    <scope>IDENTIFICATION</scope>
</reference>
<dbReference type="STRING" id="48698.ENSPFOP00000006224"/>
<dbReference type="GO" id="GO:0005634">
    <property type="term" value="C:nucleus"/>
    <property type="evidence" value="ECO:0007669"/>
    <property type="project" value="UniProtKB-SubCell"/>
</dbReference>
<dbReference type="GO" id="GO:0031491">
    <property type="term" value="F:nucleosome binding"/>
    <property type="evidence" value="ECO:0007669"/>
    <property type="project" value="TreeGrafter"/>
</dbReference>
<evidence type="ECO:0000256" key="11">
    <source>
        <dbReference type="PROSITE-ProRule" id="PRU00175"/>
    </source>
</evidence>
<keyword evidence="9" id="KW-0862">Zinc</keyword>
<feature type="domain" description="RING-type" evidence="14">
    <location>
        <begin position="24"/>
        <end position="63"/>
    </location>
</feature>
<dbReference type="CDD" id="cd21952">
    <property type="entry name" value="MIU2_RNF168"/>
    <property type="match status" value="1"/>
</dbReference>
<keyword evidence="4" id="KW-0808">Transferase</keyword>
<dbReference type="GO" id="GO:0061630">
    <property type="term" value="F:ubiquitin protein ligase activity"/>
    <property type="evidence" value="ECO:0007669"/>
    <property type="project" value="UniProtKB-EC"/>
</dbReference>
<evidence type="ECO:0000256" key="9">
    <source>
        <dbReference type="ARBA" id="ARBA00022833"/>
    </source>
</evidence>
<dbReference type="Proteomes" id="UP000028760">
    <property type="component" value="Unassembled WGS sequence"/>
</dbReference>
<dbReference type="EMBL" id="AYCK01015523">
    <property type="status" value="NOT_ANNOTATED_CDS"/>
    <property type="molecule type" value="Genomic_DNA"/>
</dbReference>
<evidence type="ECO:0000256" key="8">
    <source>
        <dbReference type="ARBA" id="ARBA00022786"/>
    </source>
</evidence>
<keyword evidence="8" id="KW-0833">Ubl conjugation pathway</keyword>
<evidence type="ECO:0000259" key="14">
    <source>
        <dbReference type="PROSITE" id="PS50089"/>
    </source>
</evidence>
<dbReference type="KEGG" id="pfor:103152955"/>
<dbReference type="GeneID" id="103152955"/>
<dbReference type="SUPFAM" id="SSF57850">
    <property type="entry name" value="RING/U-box"/>
    <property type="match status" value="1"/>
</dbReference>
<evidence type="ECO:0000313" key="16">
    <source>
        <dbReference type="Proteomes" id="UP000028760"/>
    </source>
</evidence>
<evidence type="ECO:0000256" key="2">
    <source>
        <dbReference type="ARBA" id="ARBA00004123"/>
    </source>
</evidence>
<dbReference type="EMBL" id="AYCK01015522">
    <property type="status" value="NOT_ANNOTATED_CDS"/>
    <property type="molecule type" value="Genomic_DNA"/>
</dbReference>
<dbReference type="AlphaFoldDB" id="A0A087XKC1"/>
<sequence length="431" mass="48809">MSPVSEVEEGGRQELALTWEDCLCPVCLDIFIEPVTLPCTHSFCKGCFLESVDKATLCCPMCRKRVSSWARRNNKKNTLVNLELWNRIQTLFPLQCQRRLNGQDAEEEDRIVPRMHPRVCPPGELRQEYEDQVTKLMAERRAQDEEESKASEELIQKLLAEEQQQLQEEMRRKEEDERLAKLLSNQLNSQDNLRVPDVAPVKKKKEVVMGHMDRFLCPCPPPGSAPGFITNKENILLMEAELHPEQPRPLVSSKRKSSELDPMEEEEVTSKRVQVCSPPGEEQPLPNWEAELRVRQQQEEDDLHLALLLQRELDQEERRRATDRSKGSSDPYLLRPQRGGTEEAGPSRIPAGGRIRRMRSSSVTNSISSSVSSSVTNSIRSSVSSSISFPFLRSASSASVVSRGSKQVTLTEMFTLPRSRSSSSAATRNAK</sequence>
<evidence type="ECO:0000256" key="12">
    <source>
        <dbReference type="SAM" id="Coils"/>
    </source>
</evidence>
<evidence type="ECO:0000256" key="6">
    <source>
        <dbReference type="ARBA" id="ARBA00022763"/>
    </source>
</evidence>
<evidence type="ECO:0000256" key="10">
    <source>
        <dbReference type="ARBA" id="ARBA00023242"/>
    </source>
</evidence>
<comment type="catalytic activity">
    <reaction evidence="1">
        <text>S-ubiquitinyl-[E2 ubiquitin-conjugating enzyme]-L-cysteine + [acceptor protein]-L-lysine = [E2 ubiquitin-conjugating enzyme]-L-cysteine + N(6)-ubiquitinyl-[acceptor protein]-L-lysine.</text>
        <dbReference type="EC" id="2.3.2.27"/>
    </reaction>
</comment>
<dbReference type="InterPro" id="IPR001841">
    <property type="entry name" value="Znf_RING"/>
</dbReference>
<evidence type="ECO:0000256" key="7">
    <source>
        <dbReference type="ARBA" id="ARBA00022771"/>
    </source>
</evidence>
<dbReference type="GeneTree" id="ENSGT00940000153680"/>
<evidence type="ECO:0000313" key="15">
    <source>
        <dbReference type="Ensembl" id="ENSPFOP00000006224.2"/>
    </source>
</evidence>
<protein>
    <recommendedName>
        <fullName evidence="3">RING-type E3 ubiquitin transferase</fullName>
        <ecNumber evidence="3">2.3.2.27</ecNumber>
    </recommendedName>
</protein>
<keyword evidence="7 11" id="KW-0863">Zinc-finger</keyword>
<comment type="subcellular location">
    <subcellularLocation>
        <location evidence="2">Nucleus</location>
    </subcellularLocation>
</comment>
<evidence type="ECO:0000256" key="4">
    <source>
        <dbReference type="ARBA" id="ARBA00022679"/>
    </source>
</evidence>
<dbReference type="OMA" id="RPRVCQP"/>
<dbReference type="PANTHER" id="PTHR23328:SF1">
    <property type="entry name" value="E3 UBIQUITIN-PROTEIN LIGASE RNF168"/>
    <property type="match status" value="1"/>
</dbReference>
<feature type="coiled-coil region" evidence="12">
    <location>
        <begin position="126"/>
        <end position="186"/>
    </location>
</feature>
<keyword evidence="5" id="KW-0479">Metal-binding</keyword>
<dbReference type="GO" id="GO:0008270">
    <property type="term" value="F:zinc ion binding"/>
    <property type="evidence" value="ECO:0007669"/>
    <property type="project" value="UniProtKB-KW"/>
</dbReference>
<feature type="region of interest" description="Disordered" evidence="13">
    <location>
        <begin position="315"/>
        <end position="352"/>
    </location>
</feature>
<dbReference type="SMART" id="SM00184">
    <property type="entry name" value="RING"/>
    <property type="match status" value="1"/>
</dbReference>
<evidence type="ECO:0000256" key="5">
    <source>
        <dbReference type="ARBA" id="ARBA00022723"/>
    </source>
</evidence>
<reference evidence="16" key="1">
    <citation type="submission" date="2013-10" db="EMBL/GenBank/DDBJ databases">
        <authorList>
            <person name="Schartl M."/>
            <person name="Warren W."/>
        </authorList>
    </citation>
    <scope>NUCLEOTIDE SEQUENCE [LARGE SCALE GENOMIC DNA]</scope>
    <source>
        <strain evidence="16">female</strain>
    </source>
</reference>
<keyword evidence="16" id="KW-1185">Reference proteome</keyword>